<dbReference type="PANTHER" id="PTHR30572">
    <property type="entry name" value="MEMBRANE COMPONENT OF TRANSPORTER-RELATED"/>
    <property type="match status" value="1"/>
</dbReference>
<feature type="transmembrane region" description="Helical" evidence="1">
    <location>
        <begin position="20"/>
        <end position="40"/>
    </location>
</feature>
<protein>
    <submittedName>
        <fullName evidence="2">ABC transporter permease</fullName>
    </submittedName>
</protein>
<proteinExistence type="predicted"/>
<keyword evidence="3" id="KW-1185">Reference proteome</keyword>
<name>A0A7D4BRA6_9BACL</name>
<organism evidence="2 3">
    <name type="scientific">Kroppenstedtia pulmonis</name>
    <dbReference type="NCBI Taxonomy" id="1380685"/>
    <lineage>
        <taxon>Bacteria</taxon>
        <taxon>Bacillati</taxon>
        <taxon>Bacillota</taxon>
        <taxon>Bacilli</taxon>
        <taxon>Bacillales</taxon>
        <taxon>Thermoactinomycetaceae</taxon>
        <taxon>Kroppenstedtia</taxon>
    </lineage>
</organism>
<dbReference type="KEGG" id="kpul:GXN76_13575"/>
<evidence type="ECO:0000313" key="2">
    <source>
        <dbReference type="EMBL" id="QKG85391.1"/>
    </source>
</evidence>
<dbReference type="EMBL" id="CP048104">
    <property type="protein sequence ID" value="QKG85391.1"/>
    <property type="molecule type" value="Genomic_DNA"/>
</dbReference>
<accession>A0A7D4BRA6</accession>
<dbReference type="GO" id="GO:0005886">
    <property type="term" value="C:plasma membrane"/>
    <property type="evidence" value="ECO:0007669"/>
    <property type="project" value="TreeGrafter"/>
</dbReference>
<feature type="transmembrane region" description="Helical" evidence="1">
    <location>
        <begin position="386"/>
        <end position="409"/>
    </location>
</feature>
<sequence length="424" mass="48790">MKMILAEVKESLKRRKLFSILIGLGIIAFMVAVTLLWLSYTHAEEKAERMEFQGLKEYGLSDTLVEEREREFLDDPASLKRLKGFYRNLEEKLDEKYLYIHTQSIELQTGNAKQEEKFLNGYEDGWDVFSKVEGPFYPYKAIQMNQQAFDSFPVDVEKGKPFSQKDFIHRNKPGVIPVLLGAEYEKIYQVGDQIKAEYVGKKFQIEVKGFVSPDAFVSNTNQPELYLDRYVVMPAQQFDDPVDDKELGFQQFHYLQIINGSIYSKEDQEVVVDKLEKIKTLSDFPDTHIMGTGDSPFEFLFSAVQQHLQMVIMIASSLFVVCVLSLSILMMTKIQDNYKNMSLHLISGATMNQLFRYVVVEVVAMVAIPGLLVILLYIGIFKAVHLVYILLMALSVCMMILLAIIPIYLQFRNLPISRLLKRAE</sequence>
<dbReference type="GO" id="GO:0022857">
    <property type="term" value="F:transmembrane transporter activity"/>
    <property type="evidence" value="ECO:0007669"/>
    <property type="project" value="TreeGrafter"/>
</dbReference>
<feature type="transmembrane region" description="Helical" evidence="1">
    <location>
        <begin position="354"/>
        <end position="380"/>
    </location>
</feature>
<keyword evidence="1" id="KW-0472">Membrane</keyword>
<gene>
    <name evidence="2" type="ORF">GXN76_13575</name>
</gene>
<dbReference type="Proteomes" id="UP000503088">
    <property type="component" value="Chromosome"/>
</dbReference>
<evidence type="ECO:0000256" key="1">
    <source>
        <dbReference type="SAM" id="Phobius"/>
    </source>
</evidence>
<dbReference type="RefSeq" id="WP_173223996.1">
    <property type="nucleotide sequence ID" value="NZ_CP048104.1"/>
</dbReference>
<feature type="transmembrane region" description="Helical" evidence="1">
    <location>
        <begin position="310"/>
        <end position="334"/>
    </location>
</feature>
<keyword evidence="1" id="KW-0812">Transmembrane</keyword>
<evidence type="ECO:0000313" key="3">
    <source>
        <dbReference type="Proteomes" id="UP000503088"/>
    </source>
</evidence>
<reference evidence="2 3" key="1">
    <citation type="submission" date="2020-01" db="EMBL/GenBank/DDBJ databases">
        <authorList>
            <person name="Gulvik C.A."/>
            <person name="Batra D.G."/>
        </authorList>
    </citation>
    <scope>NUCLEOTIDE SEQUENCE [LARGE SCALE GENOMIC DNA]</scope>
    <source>
        <strain evidence="2 3">W9323</strain>
    </source>
</reference>
<dbReference type="AlphaFoldDB" id="A0A7D4BRA6"/>
<dbReference type="PANTHER" id="PTHR30572:SF4">
    <property type="entry name" value="ABC TRANSPORTER PERMEASE YTRF"/>
    <property type="match status" value="1"/>
</dbReference>
<dbReference type="InterPro" id="IPR050250">
    <property type="entry name" value="Macrolide_Exporter_MacB"/>
</dbReference>
<keyword evidence="1" id="KW-1133">Transmembrane helix</keyword>